<gene>
    <name evidence="2" type="ORF">AB5J51_10830</name>
</gene>
<proteinExistence type="predicted"/>
<reference evidence="2" key="1">
    <citation type="submission" date="2024-08" db="EMBL/GenBank/DDBJ databases">
        <authorList>
            <person name="Yu S.T."/>
        </authorList>
    </citation>
    <scope>NUCLEOTIDE SEQUENCE</scope>
    <source>
        <strain evidence="2">R33</strain>
    </source>
</reference>
<keyword evidence="1" id="KW-0812">Transmembrane</keyword>
<organism evidence="2">
    <name type="scientific">Streptomyces sp. R33</name>
    <dbReference type="NCBI Taxonomy" id="3238629"/>
    <lineage>
        <taxon>Bacteria</taxon>
        <taxon>Bacillati</taxon>
        <taxon>Actinomycetota</taxon>
        <taxon>Actinomycetes</taxon>
        <taxon>Kitasatosporales</taxon>
        <taxon>Streptomycetaceae</taxon>
        <taxon>Streptomyces</taxon>
    </lineage>
</organism>
<evidence type="ECO:0008006" key="3">
    <source>
        <dbReference type="Google" id="ProtNLM"/>
    </source>
</evidence>
<name>A0AB39Y065_9ACTN</name>
<protein>
    <recommendedName>
        <fullName evidence="3">PH domain-containing protein</fullName>
    </recommendedName>
</protein>
<evidence type="ECO:0000256" key="1">
    <source>
        <dbReference type="SAM" id="Phobius"/>
    </source>
</evidence>
<keyword evidence="1" id="KW-1133">Transmembrane helix</keyword>
<dbReference type="RefSeq" id="WP_369777572.1">
    <property type="nucleotide sequence ID" value="NZ_CP165727.1"/>
</dbReference>
<evidence type="ECO:0000313" key="2">
    <source>
        <dbReference type="EMBL" id="XDV63392.1"/>
    </source>
</evidence>
<dbReference type="EMBL" id="CP165727">
    <property type="protein sequence ID" value="XDV63392.1"/>
    <property type="molecule type" value="Genomic_DNA"/>
</dbReference>
<feature type="transmembrane region" description="Helical" evidence="1">
    <location>
        <begin position="18"/>
        <end position="37"/>
    </location>
</feature>
<accession>A0AB39Y065</accession>
<keyword evidence="1" id="KW-0472">Membrane</keyword>
<feature type="transmembrane region" description="Helical" evidence="1">
    <location>
        <begin position="135"/>
        <end position="155"/>
    </location>
</feature>
<dbReference type="AlphaFoldDB" id="A0AB39Y065"/>
<sequence>MIVTIEAISSPHDTYTPLALALMLSPFFACFVWRFYFSPGLLARKDHLVVRQSYRTTWIPWSEISEIKWQKSILGYRLCLVNGATHAGKKFYPQAFQKNRDGKRARMRLLADMEAKREASSGVPGALMRQQRSSLAPEFASVVFFILCLAVALAGQ</sequence>